<reference evidence="2" key="1">
    <citation type="submission" date="2022-10" db="EMBL/GenBank/DDBJ databases">
        <title>The complete genomes of actinobacterial strains from the NBC collection.</title>
        <authorList>
            <person name="Joergensen T.S."/>
            <person name="Alvarez Arevalo M."/>
            <person name="Sterndorff E.B."/>
            <person name="Faurdal D."/>
            <person name="Vuksanovic O."/>
            <person name="Mourched A.-S."/>
            <person name="Charusanti P."/>
            <person name="Shaw S."/>
            <person name="Blin K."/>
            <person name="Weber T."/>
        </authorList>
    </citation>
    <scope>NUCLEOTIDE SEQUENCE</scope>
    <source>
        <strain evidence="2">NBC_00049</strain>
    </source>
</reference>
<feature type="transmembrane region" description="Helical" evidence="1">
    <location>
        <begin position="21"/>
        <end position="40"/>
    </location>
</feature>
<evidence type="ECO:0008006" key="3">
    <source>
        <dbReference type="Google" id="ProtNLM"/>
    </source>
</evidence>
<dbReference type="AlphaFoldDB" id="A0AAU2JQL1"/>
<sequence>MSDPSPRVTPRPASAAAREDLPAPGVIGIGLAAVLTFALAQGSWQWFATFIGVTLLAVMFAFQRRAQWTPRINSAYMRGLVAYSLVVGLCVAVALAPLLQRRAWLFPMPETRRDCALLGRYQALQAQAALGDLAGSDGAALAFAQEIQGRKAVAECLASTTTLWLPLYGLGVAVLVGAVAWFRDRARTRAETGPGPVG</sequence>
<evidence type="ECO:0000313" key="2">
    <source>
        <dbReference type="EMBL" id="WTU75057.1"/>
    </source>
</evidence>
<evidence type="ECO:0000256" key="1">
    <source>
        <dbReference type="SAM" id="Phobius"/>
    </source>
</evidence>
<feature type="transmembrane region" description="Helical" evidence="1">
    <location>
        <begin position="75"/>
        <end position="99"/>
    </location>
</feature>
<name>A0AAU2JQL1_9ACTN</name>
<gene>
    <name evidence="2" type="ORF">OG327_18025</name>
</gene>
<feature type="transmembrane region" description="Helical" evidence="1">
    <location>
        <begin position="163"/>
        <end position="182"/>
    </location>
</feature>
<proteinExistence type="predicted"/>
<keyword evidence="1" id="KW-1133">Transmembrane helix</keyword>
<accession>A0AAU2JQL1</accession>
<feature type="transmembrane region" description="Helical" evidence="1">
    <location>
        <begin position="46"/>
        <end position="63"/>
    </location>
</feature>
<keyword evidence="1" id="KW-0812">Transmembrane</keyword>
<protein>
    <recommendedName>
        <fullName evidence="3">DUF4199 domain-containing protein</fullName>
    </recommendedName>
</protein>
<organism evidence="2">
    <name type="scientific">Streptomyces sp. NBC_00049</name>
    <dbReference type="NCBI Taxonomy" id="2903617"/>
    <lineage>
        <taxon>Bacteria</taxon>
        <taxon>Bacillati</taxon>
        <taxon>Actinomycetota</taxon>
        <taxon>Actinomycetes</taxon>
        <taxon>Kitasatosporales</taxon>
        <taxon>Streptomycetaceae</taxon>
        <taxon>Streptomyces</taxon>
    </lineage>
</organism>
<dbReference type="EMBL" id="CP108264">
    <property type="protein sequence ID" value="WTU75057.1"/>
    <property type="molecule type" value="Genomic_DNA"/>
</dbReference>
<keyword evidence="1" id="KW-0472">Membrane</keyword>